<feature type="transmembrane region" description="Helical" evidence="1">
    <location>
        <begin position="71"/>
        <end position="91"/>
    </location>
</feature>
<dbReference type="PANTHER" id="PTHR36834">
    <property type="entry name" value="MEMBRANE PROTEIN-RELATED"/>
    <property type="match status" value="1"/>
</dbReference>
<keyword evidence="1" id="KW-1133">Transmembrane helix</keyword>
<dbReference type="InterPro" id="IPR006976">
    <property type="entry name" value="VanZ-like"/>
</dbReference>
<dbReference type="PANTHER" id="PTHR36834:SF1">
    <property type="entry name" value="INTEGRAL MEMBRANE PROTEIN"/>
    <property type="match status" value="1"/>
</dbReference>
<proteinExistence type="predicted"/>
<feature type="domain" description="VanZ-like" evidence="2">
    <location>
        <begin position="18"/>
        <end position="146"/>
    </location>
</feature>
<dbReference type="Pfam" id="PF04892">
    <property type="entry name" value="VanZ"/>
    <property type="match status" value="1"/>
</dbReference>
<comment type="caution">
    <text evidence="3">The sequence shown here is derived from an EMBL/GenBank/DDBJ whole genome shotgun (WGS) entry which is preliminary data.</text>
</comment>
<dbReference type="Proteomes" id="UP001230005">
    <property type="component" value="Unassembled WGS sequence"/>
</dbReference>
<evidence type="ECO:0000313" key="4">
    <source>
        <dbReference type="Proteomes" id="UP001230005"/>
    </source>
</evidence>
<evidence type="ECO:0000259" key="2">
    <source>
        <dbReference type="Pfam" id="PF04892"/>
    </source>
</evidence>
<feature type="transmembrane region" description="Helical" evidence="1">
    <location>
        <begin position="12"/>
        <end position="34"/>
    </location>
</feature>
<reference evidence="3 4" key="1">
    <citation type="submission" date="2023-07" db="EMBL/GenBank/DDBJ databases">
        <title>Genomic Encyclopedia of Type Strains, Phase IV (KMG-IV): sequencing the most valuable type-strain genomes for metagenomic binning, comparative biology and taxonomic classification.</title>
        <authorList>
            <person name="Goeker M."/>
        </authorList>
    </citation>
    <scope>NUCLEOTIDE SEQUENCE [LARGE SCALE GENOMIC DNA]</scope>
    <source>
        <strain evidence="3 4">DSM 9768</strain>
    </source>
</reference>
<evidence type="ECO:0000313" key="3">
    <source>
        <dbReference type="EMBL" id="MDQ0256945.1"/>
    </source>
</evidence>
<name>A0ABU0A3L4_9BACI</name>
<dbReference type="EMBL" id="JAUSUG010000021">
    <property type="protein sequence ID" value="MDQ0256945.1"/>
    <property type="molecule type" value="Genomic_DNA"/>
</dbReference>
<keyword evidence="4" id="KW-1185">Reference proteome</keyword>
<feature type="transmembrane region" description="Helical" evidence="1">
    <location>
        <begin position="132"/>
        <end position="152"/>
    </location>
</feature>
<dbReference type="RefSeq" id="WP_370876048.1">
    <property type="nucleotide sequence ID" value="NZ_JAUSUG010000021.1"/>
</dbReference>
<accession>A0ABU0A3L4</accession>
<gene>
    <name evidence="3" type="ORF">J2S74_004390</name>
</gene>
<protein>
    <submittedName>
        <fullName evidence="3">Glycopeptide antibiotics resistance protein</fullName>
    </submittedName>
</protein>
<keyword evidence="1" id="KW-0812">Transmembrane</keyword>
<feature type="transmembrane region" description="Helical" evidence="1">
    <location>
        <begin position="103"/>
        <end position="126"/>
    </location>
</feature>
<evidence type="ECO:0000256" key="1">
    <source>
        <dbReference type="SAM" id="Phobius"/>
    </source>
</evidence>
<organism evidence="3 4">
    <name type="scientific">Evansella vedderi</name>
    <dbReference type="NCBI Taxonomy" id="38282"/>
    <lineage>
        <taxon>Bacteria</taxon>
        <taxon>Bacillati</taxon>
        <taxon>Bacillota</taxon>
        <taxon>Bacilli</taxon>
        <taxon>Bacillales</taxon>
        <taxon>Bacillaceae</taxon>
        <taxon>Evansella</taxon>
    </lineage>
</organism>
<sequence>MRVYYVKYSKNRSLYFLFLLYLLLLITISIWGTVPTLVLFLGHYQEPATNFIPFSSILTYIMNFEHYNFSIWFYNLFGNILAYIPLGYFIALLFPTFNQARQILLISLFPITALEIIQYISVMGVFDVDDVLLNMLGAWIGFLLYNSLAKIFKDK</sequence>
<keyword evidence="1" id="KW-0472">Membrane</keyword>
<dbReference type="InterPro" id="IPR053150">
    <property type="entry name" value="Teicoplanin_resist-assoc"/>
</dbReference>